<dbReference type="Proteomes" id="UP000464754">
    <property type="component" value="Chromosome"/>
</dbReference>
<keyword evidence="1" id="KW-0812">Transmembrane</keyword>
<proteinExistence type="predicted"/>
<protein>
    <submittedName>
        <fullName evidence="2">Uncharacterized protein</fullName>
    </submittedName>
</protein>
<feature type="transmembrane region" description="Helical" evidence="1">
    <location>
        <begin position="27"/>
        <end position="45"/>
    </location>
</feature>
<keyword evidence="1" id="KW-1133">Transmembrane helix</keyword>
<reference evidence="3" key="1">
    <citation type="submission" date="2019-05" db="EMBL/GenBank/DDBJ databases">
        <title>Complete genome sequencing of Absiella argi strain JCM 30884.</title>
        <authorList>
            <person name="Sakamoto M."/>
            <person name="Murakami T."/>
            <person name="Mori H."/>
        </authorList>
    </citation>
    <scope>NUCLEOTIDE SEQUENCE [LARGE SCALE GENOMIC DNA]</scope>
    <source>
        <strain evidence="3">JCM 30884</strain>
    </source>
</reference>
<gene>
    <name evidence="2" type="ORF">Aargi30884_05000</name>
</gene>
<feature type="transmembrane region" description="Helical" evidence="1">
    <location>
        <begin position="57"/>
        <end position="73"/>
    </location>
</feature>
<accession>A0A6N4TFX0</accession>
<dbReference type="KEGG" id="aarg:Aargi30884_05000"/>
<feature type="transmembrane region" description="Helical" evidence="1">
    <location>
        <begin position="79"/>
        <end position="99"/>
    </location>
</feature>
<dbReference type="AlphaFoldDB" id="A0A6N4TFX0"/>
<keyword evidence="1" id="KW-0472">Membrane</keyword>
<evidence type="ECO:0000256" key="1">
    <source>
        <dbReference type="SAM" id="Phobius"/>
    </source>
</evidence>
<keyword evidence="3" id="KW-1185">Reference proteome</keyword>
<evidence type="ECO:0000313" key="3">
    <source>
        <dbReference type="Proteomes" id="UP000464754"/>
    </source>
</evidence>
<dbReference type="RefSeq" id="WP_163051425.1">
    <property type="nucleotide sequence ID" value="NZ_AP019695.1"/>
</dbReference>
<name>A0A6N4TFX0_9FIRM</name>
<evidence type="ECO:0000313" key="2">
    <source>
        <dbReference type="EMBL" id="BBK21597.1"/>
    </source>
</evidence>
<sequence>MTLFVSTLAFFLLLLLGKVLLFINEAFYILVLLYVLYLFLLKFFIKKGNCSAIQVYDYFYVGFFVLLCIFFLYNRQEVFSLVSVAYLYMSSFISMMLYIDTLRFKSLF</sequence>
<dbReference type="EMBL" id="AP019695">
    <property type="protein sequence ID" value="BBK21597.1"/>
    <property type="molecule type" value="Genomic_DNA"/>
</dbReference>
<organism evidence="2 3">
    <name type="scientific">Amedibacterium intestinale</name>
    <dbReference type="NCBI Taxonomy" id="2583452"/>
    <lineage>
        <taxon>Bacteria</taxon>
        <taxon>Bacillati</taxon>
        <taxon>Bacillota</taxon>
        <taxon>Erysipelotrichia</taxon>
        <taxon>Erysipelotrichales</taxon>
        <taxon>Erysipelotrichaceae</taxon>
        <taxon>Amedibacterium</taxon>
    </lineage>
</organism>